<dbReference type="RefSeq" id="WP_075885946.1">
    <property type="nucleotide sequence ID" value="NZ_CAJTBG010000047.1"/>
</dbReference>
<proteinExistence type="predicted"/>
<sequence length="233" mass="25536">MNTVKNSIKTTCFAAALVLAIPTTVYATEPTACNTYPVTESADTNYVTFGEDQQFSQLEEIINSNLSILNNKYIYTEEERTAIEAAISDFDIKGFNSRTGNNYTSESLRNEIFYRINTANLEAKAVMPNNGARSCNRVYTESGWNYTRFWTDHARTVQWGNELVDRATLDGGLGLGSSFFGPGGVALSVAFTIHGAYCSGLAYALAANDTGCGVRTDINSYYAAYTVVDQRTV</sequence>
<dbReference type="EMBL" id="MPJZ01000089">
    <property type="protein sequence ID" value="OLU43995.1"/>
    <property type="molecule type" value="Genomic_DNA"/>
</dbReference>
<evidence type="ECO:0000256" key="1">
    <source>
        <dbReference type="SAM" id="SignalP"/>
    </source>
</evidence>
<evidence type="ECO:0000313" key="3">
    <source>
        <dbReference type="Proteomes" id="UP000186758"/>
    </source>
</evidence>
<evidence type="ECO:0000313" key="2">
    <source>
        <dbReference type="EMBL" id="OLU43995.1"/>
    </source>
</evidence>
<accession>A0A1Q9YIC6</accession>
<comment type="caution">
    <text evidence="2">The sequence shown here is derived from an EMBL/GenBank/DDBJ whole genome shotgun (WGS) entry which is preliminary data.</text>
</comment>
<gene>
    <name evidence="2" type="ORF">BO223_10210</name>
</gene>
<protein>
    <submittedName>
        <fullName evidence="2">Uncharacterized protein</fullName>
    </submittedName>
</protein>
<feature type="chain" id="PRO_5012390058" evidence="1">
    <location>
        <begin position="28"/>
        <end position="233"/>
    </location>
</feature>
<dbReference type="AlphaFoldDB" id="A0A1Q9YIC6"/>
<keyword evidence="1" id="KW-0732">Signal</keyword>
<organism evidence="2 3">
    <name type="scientific">Faecalibaculum rodentium</name>
    <dbReference type="NCBI Taxonomy" id="1702221"/>
    <lineage>
        <taxon>Bacteria</taxon>
        <taxon>Bacillati</taxon>
        <taxon>Bacillota</taxon>
        <taxon>Erysipelotrichia</taxon>
        <taxon>Erysipelotrichales</taxon>
        <taxon>Erysipelotrichaceae</taxon>
        <taxon>Faecalibaculum</taxon>
    </lineage>
</organism>
<reference evidence="2 3" key="1">
    <citation type="submission" date="2016-11" db="EMBL/GenBank/DDBJ databases">
        <title>Description of two novel members of the family Erysipelotrichaceae: Ileibacterium lipovorans gen. nov., sp. nov. and Dubosiella newyorkensis, gen. nov., sp. nov.</title>
        <authorList>
            <person name="Cox L.M."/>
            <person name="Sohn J."/>
            <person name="Tyrrell K.L."/>
            <person name="Citron D.M."/>
            <person name="Lawson P.A."/>
            <person name="Patel N.B."/>
            <person name="Iizumi T."/>
            <person name="Perez-Perez G.I."/>
            <person name="Goldstein E.J."/>
            <person name="Blaser M.J."/>
        </authorList>
    </citation>
    <scope>NUCLEOTIDE SEQUENCE [LARGE SCALE GENOMIC DNA]</scope>
    <source>
        <strain evidence="2 3">NYU-BL-K8</strain>
    </source>
</reference>
<feature type="signal peptide" evidence="1">
    <location>
        <begin position="1"/>
        <end position="27"/>
    </location>
</feature>
<name>A0A1Q9YIC6_9FIRM</name>
<dbReference type="Proteomes" id="UP000186758">
    <property type="component" value="Unassembled WGS sequence"/>
</dbReference>